<feature type="domain" description="EF-hand" evidence="10">
    <location>
        <begin position="424"/>
        <end position="459"/>
    </location>
</feature>
<dbReference type="SMART" id="SM00220">
    <property type="entry name" value="S_TKc"/>
    <property type="match status" value="1"/>
</dbReference>
<dbReference type="SUPFAM" id="SSF56112">
    <property type="entry name" value="Protein kinase-like (PK-like)"/>
    <property type="match status" value="1"/>
</dbReference>
<evidence type="ECO:0000256" key="3">
    <source>
        <dbReference type="ARBA" id="ARBA00022679"/>
    </source>
</evidence>
<keyword evidence="2" id="KW-0723">Serine/threonine-protein kinase</keyword>
<accession>A0A7S2PT52</accession>
<keyword evidence="3" id="KW-0808">Transferase</keyword>
<evidence type="ECO:0008006" key="12">
    <source>
        <dbReference type="Google" id="ProtNLM"/>
    </source>
</evidence>
<keyword evidence="6" id="KW-0106">Calcium</keyword>
<dbReference type="EMBL" id="HBGY01034165">
    <property type="protein sequence ID" value="CAD9615562.1"/>
    <property type="molecule type" value="Transcribed_RNA"/>
</dbReference>
<dbReference type="FunFam" id="1.10.238.10:FF:000001">
    <property type="entry name" value="Calmodulin 1"/>
    <property type="match status" value="1"/>
</dbReference>
<dbReference type="SMART" id="SM00054">
    <property type="entry name" value="EFh"/>
    <property type="match status" value="4"/>
</dbReference>
<dbReference type="InterPro" id="IPR011992">
    <property type="entry name" value="EF-hand-dom_pair"/>
</dbReference>
<evidence type="ECO:0000256" key="7">
    <source>
        <dbReference type="ARBA" id="ARBA00022840"/>
    </source>
</evidence>
<evidence type="ECO:0000256" key="5">
    <source>
        <dbReference type="ARBA" id="ARBA00022777"/>
    </source>
</evidence>
<feature type="domain" description="EF-hand" evidence="10">
    <location>
        <begin position="349"/>
        <end position="384"/>
    </location>
</feature>
<dbReference type="CDD" id="cd00051">
    <property type="entry name" value="EFh"/>
    <property type="match status" value="2"/>
</dbReference>
<proteinExistence type="inferred from homology"/>
<dbReference type="SUPFAM" id="SSF47473">
    <property type="entry name" value="EF-hand"/>
    <property type="match status" value="1"/>
</dbReference>
<evidence type="ECO:0000256" key="4">
    <source>
        <dbReference type="ARBA" id="ARBA00022741"/>
    </source>
</evidence>
<evidence type="ECO:0000259" key="10">
    <source>
        <dbReference type="PROSITE" id="PS50222"/>
    </source>
</evidence>
<dbReference type="InterPro" id="IPR050205">
    <property type="entry name" value="CDPK_Ser/Thr_kinases"/>
</dbReference>
<dbReference type="Gene3D" id="1.10.238.10">
    <property type="entry name" value="EF-hand"/>
    <property type="match status" value="1"/>
</dbReference>
<organism evidence="11">
    <name type="scientific">Leptocylindrus danicus</name>
    <dbReference type="NCBI Taxonomy" id="163516"/>
    <lineage>
        <taxon>Eukaryota</taxon>
        <taxon>Sar</taxon>
        <taxon>Stramenopiles</taxon>
        <taxon>Ochrophyta</taxon>
        <taxon>Bacillariophyta</taxon>
        <taxon>Coscinodiscophyceae</taxon>
        <taxon>Chaetocerotophycidae</taxon>
        <taxon>Leptocylindrales</taxon>
        <taxon>Leptocylindraceae</taxon>
        <taxon>Leptocylindrus</taxon>
    </lineage>
</organism>
<dbReference type="GO" id="GO:0004674">
    <property type="term" value="F:protein serine/threonine kinase activity"/>
    <property type="evidence" value="ECO:0007669"/>
    <property type="project" value="UniProtKB-KW"/>
</dbReference>
<dbReference type="PANTHER" id="PTHR24349">
    <property type="entry name" value="SERINE/THREONINE-PROTEIN KINASE"/>
    <property type="match status" value="1"/>
</dbReference>
<sequence length="501" mass="57200">MGCNSSKAVEHDGSNALVGARQNLTHEWHRDPYEKYEIVSTLGKGSTGAAYKVKTRSKNGDVRSKYYCMKEIQIERLTDESMEELKNEIEILKELDHPNIIRPHETFEWKKKFVIVMELASGGDLYTRFPYIEDQAAMIIGKLLSAITYMHNSGITHRDIKLENIIFEDNSSSEIKLIDFGFSKKFVRSKYLHERLGSVYTVAPEVVKGLYTEKADLWSVGVLAFMLLSNGEMPFAQGNRESRKFSRKQMVKNILRGTFNFEGPAWKDISQEAKDFISLLLVRDPDKRLGANQALHSKWVLNKFNIDERSTMLTEYSLSQITKSFRKYCRSCDLKKLGLMIIAHESDSKDVVELREAFDQFDVADNGTITMDEFKMAMRKYNDEYKPYSDKQLDLIFSEIDVDREGKISYTEFLAASLEFSGPIGEEKLHEAFSILDTDNSGYISKDNICEVLGKHCSEKEADEFIACADSARDGIISFDDFRNAINDGVCVTEPTKKCCS</sequence>
<dbReference type="GO" id="GO:0005524">
    <property type="term" value="F:ATP binding"/>
    <property type="evidence" value="ECO:0007669"/>
    <property type="project" value="UniProtKB-KW"/>
</dbReference>
<dbReference type="InterPro" id="IPR002048">
    <property type="entry name" value="EF_hand_dom"/>
</dbReference>
<evidence type="ECO:0000259" key="9">
    <source>
        <dbReference type="PROSITE" id="PS50011"/>
    </source>
</evidence>
<feature type="domain" description="EF-hand" evidence="10">
    <location>
        <begin position="388"/>
        <end position="423"/>
    </location>
</feature>
<feature type="domain" description="Protein kinase" evidence="9">
    <location>
        <begin position="36"/>
        <end position="300"/>
    </location>
</feature>
<dbReference type="CDD" id="cd05117">
    <property type="entry name" value="STKc_CAMK"/>
    <property type="match status" value="1"/>
</dbReference>
<dbReference type="AlphaFoldDB" id="A0A7S2PT52"/>
<dbReference type="InterPro" id="IPR000719">
    <property type="entry name" value="Prot_kinase_dom"/>
</dbReference>
<evidence type="ECO:0000256" key="8">
    <source>
        <dbReference type="ARBA" id="ARBA00024334"/>
    </source>
</evidence>
<gene>
    <name evidence="11" type="ORF">LDAN0321_LOCUS21480</name>
</gene>
<reference evidence="11" key="1">
    <citation type="submission" date="2021-01" db="EMBL/GenBank/DDBJ databases">
        <authorList>
            <person name="Corre E."/>
            <person name="Pelletier E."/>
            <person name="Niang G."/>
            <person name="Scheremetjew M."/>
            <person name="Finn R."/>
            <person name="Kale V."/>
            <person name="Holt S."/>
            <person name="Cochrane G."/>
            <person name="Meng A."/>
            <person name="Brown T."/>
            <person name="Cohen L."/>
        </authorList>
    </citation>
    <scope>NUCLEOTIDE SEQUENCE</scope>
    <source>
        <strain evidence="11">B650</strain>
    </source>
</reference>
<evidence type="ECO:0000313" key="11">
    <source>
        <dbReference type="EMBL" id="CAD9615562.1"/>
    </source>
</evidence>
<dbReference type="PROSITE" id="PS00108">
    <property type="entry name" value="PROTEIN_KINASE_ST"/>
    <property type="match status" value="1"/>
</dbReference>
<evidence type="ECO:0000256" key="1">
    <source>
        <dbReference type="ARBA" id="ARBA00001946"/>
    </source>
</evidence>
<dbReference type="Pfam" id="PF00069">
    <property type="entry name" value="Pkinase"/>
    <property type="match status" value="1"/>
</dbReference>
<dbReference type="Gene3D" id="1.10.510.10">
    <property type="entry name" value="Transferase(Phosphotransferase) domain 1"/>
    <property type="match status" value="1"/>
</dbReference>
<dbReference type="PROSITE" id="PS50222">
    <property type="entry name" value="EF_HAND_2"/>
    <property type="match status" value="3"/>
</dbReference>
<keyword evidence="5" id="KW-0418">Kinase</keyword>
<name>A0A7S2PT52_9STRA</name>
<dbReference type="GO" id="GO:0005509">
    <property type="term" value="F:calcium ion binding"/>
    <property type="evidence" value="ECO:0007669"/>
    <property type="project" value="InterPro"/>
</dbReference>
<dbReference type="InterPro" id="IPR008271">
    <property type="entry name" value="Ser/Thr_kinase_AS"/>
</dbReference>
<evidence type="ECO:0000256" key="2">
    <source>
        <dbReference type="ARBA" id="ARBA00022527"/>
    </source>
</evidence>
<dbReference type="Pfam" id="PF13499">
    <property type="entry name" value="EF-hand_7"/>
    <property type="match status" value="2"/>
</dbReference>
<dbReference type="InterPro" id="IPR018247">
    <property type="entry name" value="EF_Hand_1_Ca_BS"/>
</dbReference>
<evidence type="ECO:0000256" key="6">
    <source>
        <dbReference type="ARBA" id="ARBA00022837"/>
    </source>
</evidence>
<dbReference type="InterPro" id="IPR011009">
    <property type="entry name" value="Kinase-like_dom_sf"/>
</dbReference>
<comment type="cofactor">
    <cofactor evidence="1">
        <name>Mg(2+)</name>
        <dbReference type="ChEBI" id="CHEBI:18420"/>
    </cofactor>
</comment>
<dbReference type="Gene3D" id="3.30.200.20">
    <property type="entry name" value="Phosphorylase Kinase, domain 1"/>
    <property type="match status" value="1"/>
</dbReference>
<protein>
    <recommendedName>
        <fullName evidence="12">Calmodulin</fullName>
    </recommendedName>
</protein>
<dbReference type="PROSITE" id="PS00018">
    <property type="entry name" value="EF_HAND_1"/>
    <property type="match status" value="1"/>
</dbReference>
<keyword evidence="4" id="KW-0547">Nucleotide-binding</keyword>
<comment type="similarity">
    <text evidence="8">Belongs to the protein kinase superfamily. Ser/Thr protein kinase family. CDPK subfamily.</text>
</comment>
<dbReference type="PROSITE" id="PS50011">
    <property type="entry name" value="PROTEIN_KINASE_DOM"/>
    <property type="match status" value="1"/>
</dbReference>
<keyword evidence="7" id="KW-0067">ATP-binding</keyword>